<evidence type="ECO:0000259" key="3">
    <source>
        <dbReference type="PROSITE" id="PS50977"/>
    </source>
</evidence>
<sequence>MTQTTIPKPRKSPVQARSTATVDAILEAAARILESEGFEGYTTNAIAKRAGVSIGSLYQYFPNKDAVT</sequence>
<dbReference type="PANTHER" id="PTHR30055">
    <property type="entry name" value="HTH-TYPE TRANSCRIPTIONAL REGULATOR RUTR"/>
    <property type="match status" value="1"/>
</dbReference>
<dbReference type="AlphaFoldDB" id="A0A3B9GTK5"/>
<dbReference type="PANTHER" id="PTHR30055:SF201">
    <property type="entry name" value="TRANSCRIPTIONAL REGULATORY PROTEIN"/>
    <property type="match status" value="1"/>
</dbReference>
<feature type="domain" description="HTH tetR-type" evidence="3">
    <location>
        <begin position="19"/>
        <end position="68"/>
    </location>
</feature>
<name>A0A3B9GTK5_9PROT</name>
<dbReference type="PRINTS" id="PR00455">
    <property type="entry name" value="HTHTETR"/>
</dbReference>
<feature type="DNA-binding region" description="H-T-H motif" evidence="2">
    <location>
        <begin position="42"/>
        <end position="61"/>
    </location>
</feature>
<feature type="non-terminal residue" evidence="4">
    <location>
        <position position="68"/>
    </location>
</feature>
<keyword evidence="1 2" id="KW-0238">DNA-binding</keyword>
<dbReference type="PROSITE" id="PS01081">
    <property type="entry name" value="HTH_TETR_1"/>
    <property type="match status" value="1"/>
</dbReference>
<evidence type="ECO:0000256" key="1">
    <source>
        <dbReference type="ARBA" id="ARBA00023125"/>
    </source>
</evidence>
<dbReference type="GO" id="GO:0003700">
    <property type="term" value="F:DNA-binding transcription factor activity"/>
    <property type="evidence" value="ECO:0007669"/>
    <property type="project" value="TreeGrafter"/>
</dbReference>
<dbReference type="EMBL" id="DMAN01000027">
    <property type="protein sequence ID" value="HAE25779.1"/>
    <property type="molecule type" value="Genomic_DNA"/>
</dbReference>
<dbReference type="InterPro" id="IPR023772">
    <property type="entry name" value="DNA-bd_HTH_TetR-type_CS"/>
</dbReference>
<dbReference type="SUPFAM" id="SSF46689">
    <property type="entry name" value="Homeodomain-like"/>
    <property type="match status" value="1"/>
</dbReference>
<comment type="caution">
    <text evidence="4">The sequence shown here is derived from an EMBL/GenBank/DDBJ whole genome shotgun (WGS) entry which is preliminary data.</text>
</comment>
<evidence type="ECO:0000313" key="4">
    <source>
        <dbReference type="EMBL" id="HAE25779.1"/>
    </source>
</evidence>
<dbReference type="InterPro" id="IPR050109">
    <property type="entry name" value="HTH-type_TetR-like_transc_reg"/>
</dbReference>
<dbReference type="Gene3D" id="1.10.357.10">
    <property type="entry name" value="Tetracycline Repressor, domain 2"/>
    <property type="match status" value="1"/>
</dbReference>
<dbReference type="PROSITE" id="PS50977">
    <property type="entry name" value="HTH_TETR_2"/>
    <property type="match status" value="1"/>
</dbReference>
<organism evidence="4 5">
    <name type="scientific">Hyphomonas adhaerens</name>
    <dbReference type="NCBI Taxonomy" id="81029"/>
    <lineage>
        <taxon>Bacteria</taxon>
        <taxon>Pseudomonadati</taxon>
        <taxon>Pseudomonadota</taxon>
        <taxon>Alphaproteobacteria</taxon>
        <taxon>Hyphomonadales</taxon>
        <taxon>Hyphomonadaceae</taxon>
        <taxon>Hyphomonas</taxon>
    </lineage>
</organism>
<dbReference type="Pfam" id="PF00440">
    <property type="entry name" value="TetR_N"/>
    <property type="match status" value="1"/>
</dbReference>
<dbReference type="Proteomes" id="UP000259610">
    <property type="component" value="Unassembled WGS sequence"/>
</dbReference>
<dbReference type="InterPro" id="IPR001647">
    <property type="entry name" value="HTH_TetR"/>
</dbReference>
<accession>A0A3B9GTK5</accession>
<evidence type="ECO:0000256" key="2">
    <source>
        <dbReference type="PROSITE-ProRule" id="PRU00335"/>
    </source>
</evidence>
<dbReference type="InterPro" id="IPR009057">
    <property type="entry name" value="Homeodomain-like_sf"/>
</dbReference>
<evidence type="ECO:0000313" key="5">
    <source>
        <dbReference type="Proteomes" id="UP000259610"/>
    </source>
</evidence>
<protein>
    <recommendedName>
        <fullName evidence="3">HTH tetR-type domain-containing protein</fullName>
    </recommendedName>
</protein>
<reference evidence="4 5" key="1">
    <citation type="journal article" date="2018" name="Nat. Biotechnol.">
        <title>A standardized bacterial taxonomy based on genome phylogeny substantially revises the tree of life.</title>
        <authorList>
            <person name="Parks D.H."/>
            <person name="Chuvochina M."/>
            <person name="Waite D.W."/>
            <person name="Rinke C."/>
            <person name="Skarshewski A."/>
            <person name="Chaumeil P.A."/>
            <person name="Hugenholtz P."/>
        </authorList>
    </citation>
    <scope>NUCLEOTIDE SEQUENCE [LARGE SCALE GENOMIC DNA]</scope>
    <source>
        <strain evidence="4">UBA8733</strain>
    </source>
</reference>
<gene>
    <name evidence="4" type="ORF">DCG58_01345</name>
</gene>
<dbReference type="GO" id="GO:0000976">
    <property type="term" value="F:transcription cis-regulatory region binding"/>
    <property type="evidence" value="ECO:0007669"/>
    <property type="project" value="TreeGrafter"/>
</dbReference>
<proteinExistence type="predicted"/>